<dbReference type="InterPro" id="IPR029320">
    <property type="entry name" value="Acyl-CoA_ox_N"/>
</dbReference>
<evidence type="ECO:0000256" key="13">
    <source>
        <dbReference type="PIRSR" id="PIRSR000168-2"/>
    </source>
</evidence>
<dbReference type="PANTHER" id="PTHR10909">
    <property type="entry name" value="ELECTRON TRANSPORT OXIDOREDUCTASE"/>
    <property type="match status" value="1"/>
</dbReference>
<dbReference type="Gene3D" id="1.10.540.10">
    <property type="entry name" value="Acyl-CoA dehydrogenase/oxidase, N-terminal domain"/>
    <property type="match status" value="1"/>
</dbReference>
<evidence type="ECO:0000256" key="12">
    <source>
        <dbReference type="ARBA" id="ARBA00023140"/>
    </source>
</evidence>
<proteinExistence type="inferred from homology"/>
<dbReference type="InterPro" id="IPR002655">
    <property type="entry name" value="Acyl-CoA_oxidase_C"/>
</dbReference>
<dbReference type="InterPro" id="IPR036250">
    <property type="entry name" value="AcylCo_DH-like_C"/>
</dbReference>
<dbReference type="Gene3D" id="1.20.140.10">
    <property type="entry name" value="Butyryl-CoA Dehydrogenase, subunit A, domain 3"/>
    <property type="match status" value="2"/>
</dbReference>
<dbReference type="GO" id="GO:0003997">
    <property type="term" value="F:acyl-CoA oxidase activity"/>
    <property type="evidence" value="ECO:0007669"/>
    <property type="project" value="UniProtKB-EC"/>
</dbReference>
<feature type="domain" description="Acyl-CoA oxidase/dehydrogenase middle" evidence="15">
    <location>
        <begin position="160"/>
        <end position="268"/>
    </location>
</feature>
<evidence type="ECO:0000259" key="16">
    <source>
        <dbReference type="Pfam" id="PF14749"/>
    </source>
</evidence>
<dbReference type="Pfam" id="PF01756">
    <property type="entry name" value="ACOX"/>
    <property type="match status" value="1"/>
</dbReference>
<dbReference type="GO" id="GO:0033540">
    <property type="term" value="P:fatty acid beta-oxidation using acyl-CoA oxidase"/>
    <property type="evidence" value="ECO:0007669"/>
    <property type="project" value="TreeGrafter"/>
</dbReference>
<dbReference type="OrthoDB" id="538336at2759"/>
<comment type="similarity">
    <text evidence="5">Belongs to the acyl-CoA oxidase family.</text>
</comment>
<dbReference type="InterPro" id="IPR055060">
    <property type="entry name" value="ACOX_C_alpha1"/>
</dbReference>
<evidence type="ECO:0000256" key="8">
    <source>
        <dbReference type="ARBA" id="ARBA00022827"/>
    </source>
</evidence>
<feature type="binding site" evidence="13">
    <location>
        <position position="203"/>
    </location>
    <ligand>
        <name>FAD</name>
        <dbReference type="ChEBI" id="CHEBI:57692"/>
    </ligand>
</feature>
<evidence type="ECO:0000256" key="10">
    <source>
        <dbReference type="ARBA" id="ARBA00023002"/>
    </source>
</evidence>
<dbReference type="PANTHER" id="PTHR10909:SF352">
    <property type="entry name" value="ACYL-COENZYME A OXIDASE-LIKE PROTEIN"/>
    <property type="match status" value="1"/>
</dbReference>
<dbReference type="AlphaFoldDB" id="A0A9N8YVG8"/>
<comment type="pathway">
    <text evidence="4">Lipid metabolism; peroxisomal fatty acid beta-oxidation.</text>
</comment>
<keyword evidence="19" id="KW-1185">Reference proteome</keyword>
<dbReference type="SUPFAM" id="SSF56645">
    <property type="entry name" value="Acyl-CoA dehydrogenase NM domain-like"/>
    <property type="match status" value="1"/>
</dbReference>
<accession>A0A9N8YVG8</accession>
<dbReference type="Pfam" id="PF22924">
    <property type="entry name" value="ACOX_C_alpha1"/>
    <property type="match status" value="1"/>
</dbReference>
<evidence type="ECO:0000256" key="3">
    <source>
        <dbReference type="ARBA" id="ARBA00004275"/>
    </source>
</evidence>
<dbReference type="PIRSF" id="PIRSF000168">
    <property type="entry name" value="Acyl-CoA_oxidase"/>
    <property type="match status" value="1"/>
</dbReference>
<evidence type="ECO:0000256" key="4">
    <source>
        <dbReference type="ARBA" id="ARBA00004846"/>
    </source>
</evidence>
<evidence type="ECO:0000313" key="18">
    <source>
        <dbReference type="EMBL" id="CAG8452019.1"/>
    </source>
</evidence>
<dbReference type="EC" id="1.3.3.6" evidence="6"/>
<comment type="catalytic activity">
    <reaction evidence="1">
        <text>a 2,3-saturated acyl-CoA + O2 = a (2E)-enoyl-CoA + H2O2</text>
        <dbReference type="Rhea" id="RHEA:38959"/>
        <dbReference type="ChEBI" id="CHEBI:15379"/>
        <dbReference type="ChEBI" id="CHEBI:16240"/>
        <dbReference type="ChEBI" id="CHEBI:58856"/>
        <dbReference type="ChEBI" id="CHEBI:65111"/>
        <dbReference type="EC" id="1.3.3.6"/>
    </reaction>
</comment>
<evidence type="ECO:0000256" key="9">
    <source>
        <dbReference type="ARBA" id="ARBA00022832"/>
    </source>
</evidence>
<feature type="binding site" evidence="13">
    <location>
        <position position="164"/>
    </location>
    <ligand>
        <name>FAD</name>
        <dbReference type="ChEBI" id="CHEBI:57692"/>
    </ligand>
</feature>
<dbReference type="GO" id="GO:0005777">
    <property type="term" value="C:peroxisome"/>
    <property type="evidence" value="ECO:0007669"/>
    <property type="project" value="UniProtKB-SubCell"/>
</dbReference>
<dbReference type="InterPro" id="IPR009100">
    <property type="entry name" value="AcylCoA_DH/oxidase_NM_dom_sf"/>
</dbReference>
<evidence type="ECO:0000256" key="6">
    <source>
        <dbReference type="ARBA" id="ARBA00012870"/>
    </source>
</evidence>
<dbReference type="EMBL" id="CAJVPV010000335">
    <property type="protein sequence ID" value="CAG8452019.1"/>
    <property type="molecule type" value="Genomic_DNA"/>
</dbReference>
<dbReference type="SUPFAM" id="SSF47203">
    <property type="entry name" value="Acyl-CoA dehydrogenase C-terminal domain-like"/>
    <property type="match status" value="2"/>
</dbReference>
<feature type="domain" description="Acyl-coenzyme A oxidase N-terminal" evidence="16">
    <location>
        <begin position="37"/>
        <end position="158"/>
    </location>
</feature>
<evidence type="ECO:0000256" key="1">
    <source>
        <dbReference type="ARBA" id="ARBA00001201"/>
    </source>
</evidence>
<feature type="non-terminal residue" evidence="18">
    <location>
        <position position="1"/>
    </location>
</feature>
<keyword evidence="10" id="KW-0560">Oxidoreductase</keyword>
<sequence>MSKNNALDRLANLRKHLVQPPMGTIDLTRERENSSFDVQKMNWLFEGGKEKAKAMADAYQIIQRDPDLHFPNGHPFDMTRPEQREFVMRQILRYQKVRQTIKDPLLYKALELAMCTYSETFSMRIYVHDTLFRQAFELFGTKEQYDRWIDDIRNWRVIGCFAMTELCHSSFLRGLETTATYDRETDEFVIHSPTLGATKVWIGMAGQTATHTVAICKTIIDGKDHGINWFVVQLRDCKTGRLVPGVVAGDIGAKYGRNGLDNGWIQFSHIRIPRENMLMKWSKVSKDGTYTPSPNPALSYATLIGERLSVLFGTQIVIGQALTIACRYGCVRRQGADDEKIMDYQTHYVKLMPGVASVYVINLLYRIILNRWESTLNLVHTNQSEFIKRIGDFHATSTGLKGTLTWWGSEVLERVRRSMGGHAYSAYNAIGPAIGDWGVVTTGGGDNFVLLQQTAKYVLGALKDVSQGKRVDGSVAYLNDLKIFSEISKSNLSDERQLSDLDFTLELFTWLVVQKLQHLAVTLSTSSSDPATSWNSNQMLIIKLAQLHTYRLTLFEYNIGLKDLSDPSSKSGFQPNEYRDLVPILKKMGQLWSVHLINEYLDLFLEEGYFNKEHARMVRKVYLEMCKETRKEVIPLVDAWGYPDFVLKAPFGRYDGDIYTAYIDTIKAAPNCLGVPNYWKDYIKPLTNPDS</sequence>
<keyword evidence="9" id="KW-0276">Fatty acid metabolism</keyword>
<keyword evidence="11" id="KW-0443">Lipid metabolism</keyword>
<feature type="domain" description="Acyl-CoA oxidase C-terminal" evidence="14">
    <location>
        <begin position="501"/>
        <end position="687"/>
    </location>
</feature>
<evidence type="ECO:0000313" key="19">
    <source>
        <dbReference type="Proteomes" id="UP000789342"/>
    </source>
</evidence>
<dbReference type="InterPro" id="IPR006091">
    <property type="entry name" value="Acyl-CoA_Oxase/DH_mid-dom"/>
</dbReference>
<keyword evidence="8 13" id="KW-0274">FAD</keyword>
<evidence type="ECO:0000259" key="14">
    <source>
        <dbReference type="Pfam" id="PF01756"/>
    </source>
</evidence>
<dbReference type="FunFam" id="2.40.110.10:FF:000003">
    <property type="entry name" value="Acyl-coenzyme A oxidase"/>
    <property type="match status" value="1"/>
</dbReference>
<evidence type="ECO:0000256" key="5">
    <source>
        <dbReference type="ARBA" id="ARBA00006288"/>
    </source>
</evidence>
<evidence type="ECO:0000256" key="2">
    <source>
        <dbReference type="ARBA" id="ARBA00001974"/>
    </source>
</evidence>
<reference evidence="18" key="1">
    <citation type="submission" date="2021-06" db="EMBL/GenBank/DDBJ databases">
        <authorList>
            <person name="Kallberg Y."/>
            <person name="Tangrot J."/>
            <person name="Rosling A."/>
        </authorList>
    </citation>
    <scope>NUCLEOTIDE SEQUENCE</scope>
    <source>
        <strain evidence="18">CL551</strain>
    </source>
</reference>
<dbReference type="Gene3D" id="2.40.110.10">
    <property type="entry name" value="Butyryl-CoA Dehydrogenase, subunit A, domain 2"/>
    <property type="match status" value="1"/>
</dbReference>
<dbReference type="GO" id="GO:0071949">
    <property type="term" value="F:FAD binding"/>
    <property type="evidence" value="ECO:0007669"/>
    <property type="project" value="InterPro"/>
</dbReference>
<dbReference type="Pfam" id="PF02770">
    <property type="entry name" value="Acyl-CoA_dh_M"/>
    <property type="match status" value="1"/>
</dbReference>
<feature type="domain" description="Acyl-CoA oxidase C-alpha1" evidence="17">
    <location>
        <begin position="300"/>
        <end position="459"/>
    </location>
</feature>
<dbReference type="Pfam" id="PF14749">
    <property type="entry name" value="Acyl-CoA_ox_N"/>
    <property type="match status" value="1"/>
</dbReference>
<keyword evidence="7" id="KW-0285">Flavoprotein</keyword>
<dbReference type="GO" id="GO:0005504">
    <property type="term" value="F:fatty acid binding"/>
    <property type="evidence" value="ECO:0007669"/>
    <property type="project" value="TreeGrafter"/>
</dbReference>
<protein>
    <recommendedName>
        <fullName evidence="6">acyl-CoA oxidase</fullName>
        <ecNumber evidence="6">1.3.3.6</ecNumber>
    </recommendedName>
</protein>
<dbReference type="GO" id="GO:0055088">
    <property type="term" value="P:lipid homeostasis"/>
    <property type="evidence" value="ECO:0007669"/>
    <property type="project" value="TreeGrafter"/>
</dbReference>
<comment type="caution">
    <text evidence="18">The sequence shown here is derived from an EMBL/GenBank/DDBJ whole genome shotgun (WGS) entry which is preliminary data.</text>
</comment>
<dbReference type="InterPro" id="IPR037069">
    <property type="entry name" value="AcylCoA_DH/ox_N_sf"/>
</dbReference>
<comment type="subcellular location">
    <subcellularLocation>
        <location evidence="3">Peroxisome</location>
    </subcellularLocation>
</comment>
<evidence type="ECO:0000256" key="7">
    <source>
        <dbReference type="ARBA" id="ARBA00022630"/>
    </source>
</evidence>
<name>A0A9N8YVG8_9GLOM</name>
<evidence type="ECO:0000259" key="15">
    <source>
        <dbReference type="Pfam" id="PF02770"/>
    </source>
</evidence>
<evidence type="ECO:0000256" key="11">
    <source>
        <dbReference type="ARBA" id="ARBA00023098"/>
    </source>
</evidence>
<comment type="cofactor">
    <cofactor evidence="2">
        <name>FAD</name>
        <dbReference type="ChEBI" id="CHEBI:57692"/>
    </cofactor>
</comment>
<evidence type="ECO:0000259" key="17">
    <source>
        <dbReference type="Pfam" id="PF22924"/>
    </source>
</evidence>
<keyword evidence="12" id="KW-0576">Peroxisome</keyword>
<organism evidence="18 19">
    <name type="scientific">Acaulospora morrowiae</name>
    <dbReference type="NCBI Taxonomy" id="94023"/>
    <lineage>
        <taxon>Eukaryota</taxon>
        <taxon>Fungi</taxon>
        <taxon>Fungi incertae sedis</taxon>
        <taxon>Mucoromycota</taxon>
        <taxon>Glomeromycotina</taxon>
        <taxon>Glomeromycetes</taxon>
        <taxon>Diversisporales</taxon>
        <taxon>Acaulosporaceae</taxon>
        <taxon>Acaulospora</taxon>
    </lineage>
</organism>
<gene>
    <name evidence="18" type="ORF">AMORRO_LOCUS945</name>
</gene>
<dbReference type="InterPro" id="IPR046373">
    <property type="entry name" value="Acyl-CoA_Oxase/DH_mid-dom_sf"/>
</dbReference>
<dbReference type="InterPro" id="IPR012258">
    <property type="entry name" value="Acyl-CoA_oxidase"/>
</dbReference>
<dbReference type="Proteomes" id="UP000789342">
    <property type="component" value="Unassembled WGS sequence"/>
</dbReference>